<dbReference type="InterPro" id="IPR004360">
    <property type="entry name" value="Glyas_Fos-R_dOase_dom"/>
</dbReference>
<keyword evidence="4" id="KW-1185">Reference proteome</keyword>
<protein>
    <submittedName>
        <fullName evidence="3">VOC family protein</fullName>
    </submittedName>
</protein>
<dbReference type="SUPFAM" id="SSF54593">
    <property type="entry name" value="Glyoxalase/Bleomycin resistance protein/Dihydroxybiphenyl dioxygenase"/>
    <property type="match status" value="1"/>
</dbReference>
<sequence length="156" mass="17167">MNTEKLSTSLVKNVNHTSFTVTDLDRVLGFLCKGLGLRLIDKSSRDPETMEKIVGVKEVDVLIAYVQAPSHRIELIKYLGPLDARIEIVRPCDTGFCHLAFDVHDIDATLKVAAEYQFAPVNEPIPVLAGPNVGSFCAYLRDPEGITFEVIGPRLG</sequence>
<dbReference type="PANTHER" id="PTHR43048:SF3">
    <property type="entry name" value="METHYLMALONYL-COA EPIMERASE, MITOCHONDRIAL"/>
    <property type="match status" value="1"/>
</dbReference>
<dbReference type="PROSITE" id="PS51819">
    <property type="entry name" value="VOC"/>
    <property type="match status" value="1"/>
</dbReference>
<evidence type="ECO:0000259" key="2">
    <source>
        <dbReference type="PROSITE" id="PS51819"/>
    </source>
</evidence>
<name>A0ABU9S5X2_9BURK</name>
<dbReference type="Gene3D" id="3.10.180.10">
    <property type="entry name" value="2,3-Dihydroxybiphenyl 1,2-Dioxygenase, domain 1"/>
    <property type="match status" value="1"/>
</dbReference>
<dbReference type="Pfam" id="PF00903">
    <property type="entry name" value="Glyoxalase"/>
    <property type="match status" value="1"/>
</dbReference>
<dbReference type="PANTHER" id="PTHR43048">
    <property type="entry name" value="METHYLMALONYL-COA EPIMERASE"/>
    <property type="match status" value="1"/>
</dbReference>
<organism evidence="3 4">
    <name type="scientific">Paraburkholderia guartelaensis</name>
    <dbReference type="NCBI Taxonomy" id="2546446"/>
    <lineage>
        <taxon>Bacteria</taxon>
        <taxon>Pseudomonadati</taxon>
        <taxon>Pseudomonadota</taxon>
        <taxon>Betaproteobacteria</taxon>
        <taxon>Burkholderiales</taxon>
        <taxon>Burkholderiaceae</taxon>
        <taxon>Paraburkholderia</taxon>
    </lineage>
</organism>
<reference evidence="3 4" key="1">
    <citation type="submission" date="2024-01" db="EMBL/GenBank/DDBJ databases">
        <title>The diversity of rhizobia nodulating Mimosa spp. in eleven states of Brazil covering several biomes is determined by host plant, location, and edaphic factors.</title>
        <authorList>
            <person name="Rouws L."/>
            <person name="Barauna A."/>
            <person name="Beukes C."/>
            <person name="De Faria S.M."/>
            <person name="Gross E."/>
            <person name="Dos Reis Junior F.B."/>
            <person name="Simon M."/>
            <person name="Maluk M."/>
            <person name="Odee D.W."/>
            <person name="Kenicer G."/>
            <person name="Young J.P.W."/>
            <person name="Reis V.M."/>
            <person name="Zilli J."/>
            <person name="James E.K."/>
        </authorList>
    </citation>
    <scope>NUCLEOTIDE SEQUENCE [LARGE SCALE GENOMIC DNA]</scope>
    <source>
        <strain evidence="3 4">JPY164</strain>
    </source>
</reference>
<evidence type="ECO:0000256" key="1">
    <source>
        <dbReference type="ARBA" id="ARBA00022723"/>
    </source>
</evidence>
<dbReference type="RefSeq" id="WP_406951488.1">
    <property type="nucleotide sequence ID" value="NZ_JAYMRW010000002.1"/>
</dbReference>
<comment type="caution">
    <text evidence="3">The sequence shown here is derived from an EMBL/GenBank/DDBJ whole genome shotgun (WGS) entry which is preliminary data.</text>
</comment>
<keyword evidence="1" id="KW-0479">Metal-binding</keyword>
<feature type="domain" description="VOC" evidence="2">
    <location>
        <begin position="13"/>
        <end position="153"/>
    </location>
</feature>
<dbReference type="EMBL" id="JAYMRW010000002">
    <property type="protein sequence ID" value="MEM5446776.1"/>
    <property type="molecule type" value="Genomic_DNA"/>
</dbReference>
<dbReference type="InterPro" id="IPR037523">
    <property type="entry name" value="VOC_core"/>
</dbReference>
<gene>
    <name evidence="3" type="ORF">VSR33_04640</name>
</gene>
<evidence type="ECO:0000313" key="4">
    <source>
        <dbReference type="Proteomes" id="UP001390669"/>
    </source>
</evidence>
<evidence type="ECO:0000313" key="3">
    <source>
        <dbReference type="EMBL" id="MEM5446776.1"/>
    </source>
</evidence>
<accession>A0ABU9S5X2</accession>
<dbReference type="InterPro" id="IPR029068">
    <property type="entry name" value="Glyas_Bleomycin-R_OHBP_Dase"/>
</dbReference>
<proteinExistence type="predicted"/>
<dbReference type="Proteomes" id="UP001390669">
    <property type="component" value="Unassembled WGS sequence"/>
</dbReference>
<dbReference type="InterPro" id="IPR051785">
    <property type="entry name" value="MMCE/EMCE_epimerase"/>
</dbReference>